<keyword evidence="2" id="KW-1185">Reference proteome</keyword>
<gene>
    <name evidence="1" type="ORF">SAMN05428953_102203</name>
</gene>
<protein>
    <submittedName>
        <fullName evidence="1">Uncharacterized protein</fullName>
    </submittedName>
</protein>
<dbReference type="RefSeq" id="WP_091591124.1">
    <property type="nucleotide sequence ID" value="NZ_FNEE01000002.1"/>
</dbReference>
<sequence>MFIATAGSSFINSDHIERITLSGKRDNPQRCVLHLYSGEQLTAVIDRAELAKLTGEREAPAVSHLRKASAA</sequence>
<accession>A0A1G8LCA7</accession>
<organism evidence="1 2">
    <name type="scientific">Mesorhizobium muleiense</name>
    <dbReference type="NCBI Taxonomy" id="1004279"/>
    <lineage>
        <taxon>Bacteria</taxon>
        <taxon>Pseudomonadati</taxon>
        <taxon>Pseudomonadota</taxon>
        <taxon>Alphaproteobacteria</taxon>
        <taxon>Hyphomicrobiales</taxon>
        <taxon>Phyllobacteriaceae</taxon>
        <taxon>Mesorhizobium</taxon>
    </lineage>
</organism>
<evidence type="ECO:0000313" key="2">
    <source>
        <dbReference type="Proteomes" id="UP000198894"/>
    </source>
</evidence>
<dbReference type="Proteomes" id="UP000198894">
    <property type="component" value="Unassembled WGS sequence"/>
</dbReference>
<name>A0A1G8LCA7_9HYPH</name>
<proteinExistence type="predicted"/>
<reference evidence="2" key="1">
    <citation type="submission" date="2016-10" db="EMBL/GenBank/DDBJ databases">
        <authorList>
            <person name="Varghese N."/>
            <person name="Submissions S."/>
        </authorList>
    </citation>
    <scope>NUCLEOTIDE SEQUENCE [LARGE SCALE GENOMIC DNA]</scope>
    <source>
        <strain evidence="2">CGMCC 1.11022</strain>
    </source>
</reference>
<dbReference type="AlphaFoldDB" id="A0A1G8LCA7"/>
<evidence type="ECO:0000313" key="1">
    <source>
        <dbReference type="EMBL" id="SDI53253.1"/>
    </source>
</evidence>
<dbReference type="EMBL" id="FNEE01000002">
    <property type="protein sequence ID" value="SDI53253.1"/>
    <property type="molecule type" value="Genomic_DNA"/>
</dbReference>